<evidence type="ECO:0000256" key="8">
    <source>
        <dbReference type="HAMAP-Rule" id="MF_00380"/>
    </source>
</evidence>
<comment type="caution">
    <text evidence="12">The sequence shown here is derived from an EMBL/GenBank/DDBJ whole genome shotgun (WGS) entry which is preliminary data.</text>
</comment>
<comment type="function">
    <text evidence="8 10">This protein is one of the two subunits of integration host factor, a specific DNA-binding protein that functions in genetic recombination as well as in transcriptional and translational control.</text>
</comment>
<evidence type="ECO:0000313" key="13">
    <source>
        <dbReference type="Proteomes" id="UP001142610"/>
    </source>
</evidence>
<dbReference type="EMBL" id="JANIBC010000007">
    <property type="protein sequence ID" value="MCQ8185673.1"/>
    <property type="molecule type" value="Genomic_DNA"/>
</dbReference>
<dbReference type="GO" id="GO:0006417">
    <property type="term" value="P:regulation of translation"/>
    <property type="evidence" value="ECO:0007669"/>
    <property type="project" value="UniProtKB-UniRule"/>
</dbReference>
<evidence type="ECO:0000256" key="9">
    <source>
        <dbReference type="RuleBase" id="RU003939"/>
    </source>
</evidence>
<dbReference type="SMART" id="SM00411">
    <property type="entry name" value="BHL"/>
    <property type="match status" value="1"/>
</dbReference>
<evidence type="ECO:0000256" key="1">
    <source>
        <dbReference type="ARBA" id="ARBA00010529"/>
    </source>
</evidence>
<dbReference type="PRINTS" id="PR01727">
    <property type="entry name" value="DNABINDINGHU"/>
</dbReference>
<dbReference type="InterPro" id="IPR000119">
    <property type="entry name" value="Hist_DNA-bd"/>
</dbReference>
<organism evidence="12 13">
    <name type="scientific">Parvularcula maris</name>
    <dbReference type="NCBI Taxonomy" id="2965077"/>
    <lineage>
        <taxon>Bacteria</taxon>
        <taxon>Pseudomonadati</taxon>
        <taxon>Pseudomonadota</taxon>
        <taxon>Alphaproteobacteria</taxon>
        <taxon>Parvularculales</taxon>
        <taxon>Parvularculaceae</taxon>
        <taxon>Parvularcula</taxon>
    </lineage>
</organism>
<feature type="compositionally biased region" description="Basic and acidic residues" evidence="11">
    <location>
        <begin position="58"/>
        <end position="71"/>
    </location>
</feature>
<keyword evidence="3 8" id="KW-0810">Translation regulation</keyword>
<evidence type="ECO:0000256" key="3">
    <source>
        <dbReference type="ARBA" id="ARBA00022845"/>
    </source>
</evidence>
<evidence type="ECO:0000313" key="12">
    <source>
        <dbReference type="EMBL" id="MCQ8185673.1"/>
    </source>
</evidence>
<dbReference type="NCBIfam" id="NF001401">
    <property type="entry name" value="PRK00285.1"/>
    <property type="match status" value="1"/>
</dbReference>
<comment type="similarity">
    <text evidence="1 8 9">Belongs to the bacterial histone-like protein family.</text>
</comment>
<dbReference type="InterPro" id="IPR005684">
    <property type="entry name" value="IHF_alpha"/>
</dbReference>
<feature type="region of interest" description="Disordered" evidence="11">
    <location>
        <begin position="56"/>
        <end position="75"/>
    </location>
</feature>
<dbReference type="PROSITE" id="PS00045">
    <property type="entry name" value="HISTONE_LIKE"/>
    <property type="match status" value="1"/>
</dbReference>
<dbReference type="CDD" id="cd13835">
    <property type="entry name" value="IHF_A"/>
    <property type="match status" value="1"/>
</dbReference>
<dbReference type="PANTHER" id="PTHR33175:SF2">
    <property type="entry name" value="INTEGRATION HOST FACTOR SUBUNIT ALPHA"/>
    <property type="match status" value="1"/>
</dbReference>
<accession>A0A9X2RKD7</accession>
<dbReference type="SUPFAM" id="SSF47729">
    <property type="entry name" value="IHF-like DNA-binding proteins"/>
    <property type="match status" value="1"/>
</dbReference>
<dbReference type="Gene3D" id="4.10.520.10">
    <property type="entry name" value="IHF-like DNA-binding proteins"/>
    <property type="match status" value="1"/>
</dbReference>
<dbReference type="GO" id="GO:0009893">
    <property type="term" value="P:positive regulation of metabolic process"/>
    <property type="evidence" value="ECO:0007669"/>
    <property type="project" value="UniProtKB-ARBA"/>
</dbReference>
<dbReference type="AlphaFoldDB" id="A0A9X2RKD7"/>
<feature type="region of interest" description="Disordered" evidence="11">
    <location>
        <begin position="98"/>
        <end position="121"/>
    </location>
</feature>
<dbReference type="HAMAP" id="MF_00380">
    <property type="entry name" value="IHF_alpha"/>
    <property type="match status" value="1"/>
</dbReference>
<dbReference type="InterPro" id="IPR010992">
    <property type="entry name" value="IHF-like_DNA-bd_dom_sf"/>
</dbReference>
<gene>
    <name evidence="8" type="primary">ihfA</name>
    <name evidence="8" type="synonym">himA</name>
    <name evidence="12" type="ORF">NOG11_09720</name>
</gene>
<evidence type="ECO:0000256" key="7">
    <source>
        <dbReference type="ARBA" id="ARBA00023172"/>
    </source>
</evidence>
<dbReference type="GO" id="GO:0006355">
    <property type="term" value="P:regulation of DNA-templated transcription"/>
    <property type="evidence" value="ECO:0007669"/>
    <property type="project" value="UniProtKB-UniRule"/>
</dbReference>
<dbReference type="NCBIfam" id="TIGR00987">
    <property type="entry name" value="himA"/>
    <property type="match status" value="1"/>
</dbReference>
<dbReference type="PANTHER" id="PTHR33175">
    <property type="entry name" value="DNA-BINDING PROTEIN HU"/>
    <property type="match status" value="1"/>
</dbReference>
<keyword evidence="13" id="KW-1185">Reference proteome</keyword>
<sequence>MSRTKTRADLTDAVQQAIGVSRTEAASLVESTLDHICQALVDGETVKLSSFGTFQTRQKNERIGRNPKTGEEVPITPRRVLTFRASHVLKDRINATMRPGLSHEEHGAGTSAAPQRLQSAG</sequence>
<evidence type="ECO:0000256" key="5">
    <source>
        <dbReference type="ARBA" id="ARBA00023125"/>
    </source>
</evidence>
<comment type="subunit">
    <text evidence="8 10">Heterodimer of an alpha and a beta chain.</text>
</comment>
<dbReference type="GO" id="GO:0030527">
    <property type="term" value="F:structural constituent of chromatin"/>
    <property type="evidence" value="ECO:0007669"/>
    <property type="project" value="InterPro"/>
</dbReference>
<reference evidence="12" key="1">
    <citation type="submission" date="2022-07" db="EMBL/GenBank/DDBJ databases">
        <title>Parvularcula maris sp. nov., an algicidal bacterium isolated from seawater.</title>
        <authorList>
            <person name="Li F."/>
        </authorList>
    </citation>
    <scope>NUCLEOTIDE SEQUENCE</scope>
    <source>
        <strain evidence="12">BGMRC 0090</strain>
    </source>
</reference>
<dbReference type="GO" id="GO:0006310">
    <property type="term" value="P:DNA recombination"/>
    <property type="evidence" value="ECO:0007669"/>
    <property type="project" value="UniProtKB-UniRule"/>
</dbReference>
<evidence type="ECO:0000256" key="2">
    <source>
        <dbReference type="ARBA" id="ARBA00018329"/>
    </source>
</evidence>
<keyword evidence="6 8" id="KW-0804">Transcription</keyword>
<evidence type="ECO:0000256" key="4">
    <source>
        <dbReference type="ARBA" id="ARBA00023015"/>
    </source>
</evidence>
<protein>
    <recommendedName>
        <fullName evidence="2 8">Integration host factor subunit alpha</fullName>
        <shortName evidence="8">IHF-alpha</shortName>
    </recommendedName>
</protein>
<dbReference type="Pfam" id="PF00216">
    <property type="entry name" value="Bac_DNA_binding"/>
    <property type="match status" value="1"/>
</dbReference>
<feature type="compositionally biased region" description="Polar residues" evidence="11">
    <location>
        <begin position="112"/>
        <end position="121"/>
    </location>
</feature>
<evidence type="ECO:0000256" key="6">
    <source>
        <dbReference type="ARBA" id="ARBA00023163"/>
    </source>
</evidence>
<dbReference type="GO" id="GO:0005829">
    <property type="term" value="C:cytosol"/>
    <property type="evidence" value="ECO:0007669"/>
    <property type="project" value="TreeGrafter"/>
</dbReference>
<evidence type="ECO:0000256" key="10">
    <source>
        <dbReference type="RuleBase" id="RU004485"/>
    </source>
</evidence>
<keyword evidence="4 8" id="KW-0805">Transcription regulation</keyword>
<dbReference type="InterPro" id="IPR020816">
    <property type="entry name" value="Histone-like_DNA-bd_CS"/>
</dbReference>
<dbReference type="GO" id="GO:0003677">
    <property type="term" value="F:DNA binding"/>
    <property type="evidence" value="ECO:0007669"/>
    <property type="project" value="UniProtKB-UniRule"/>
</dbReference>
<dbReference type="Proteomes" id="UP001142610">
    <property type="component" value="Unassembled WGS sequence"/>
</dbReference>
<evidence type="ECO:0000256" key="11">
    <source>
        <dbReference type="SAM" id="MobiDB-lite"/>
    </source>
</evidence>
<keyword evidence="5 8" id="KW-0238">DNA-binding</keyword>
<name>A0A9X2RKD7_9PROT</name>
<proteinExistence type="inferred from homology"/>
<keyword evidence="7 8" id="KW-0233">DNA recombination</keyword>